<reference evidence="3 4" key="3">
    <citation type="journal article" date="2017" name="G3 (Bethesda)">
        <title>Comparative analysis highlights variable genome content of wheat rusts and divergence of the mating loci.</title>
        <authorList>
            <person name="Cuomo C.A."/>
            <person name="Bakkeren G."/>
            <person name="Khalil H.B."/>
            <person name="Panwar V."/>
            <person name="Joly D."/>
            <person name="Linning R."/>
            <person name="Sakthikumar S."/>
            <person name="Song X."/>
            <person name="Adiconis X."/>
            <person name="Fan L."/>
            <person name="Goldberg J.M."/>
            <person name="Levin J.Z."/>
            <person name="Young S."/>
            <person name="Zeng Q."/>
            <person name="Anikster Y."/>
            <person name="Bruce M."/>
            <person name="Wang M."/>
            <person name="Yin C."/>
            <person name="McCallum B."/>
            <person name="Szabo L.J."/>
            <person name="Hulbert S."/>
            <person name="Chen X."/>
            <person name="Fellers J.P."/>
        </authorList>
    </citation>
    <scope>NUCLEOTIDE SEQUENCE</scope>
    <source>
        <strain evidence="3">isolate 1-1 / race 1 (BBBD)</strain>
        <strain evidence="4">Isolate 1-1 / race 1 (BBBD)</strain>
    </source>
</reference>
<evidence type="ECO:0000313" key="3">
    <source>
        <dbReference type="EnsemblFungi" id="PTTG_30465-t43_1-p1"/>
    </source>
</evidence>
<organism evidence="2">
    <name type="scientific">Puccinia triticina (isolate 1-1 / race 1 (BBBD))</name>
    <name type="common">Brown leaf rust fungus</name>
    <dbReference type="NCBI Taxonomy" id="630390"/>
    <lineage>
        <taxon>Eukaryota</taxon>
        <taxon>Fungi</taxon>
        <taxon>Dikarya</taxon>
        <taxon>Basidiomycota</taxon>
        <taxon>Pucciniomycotina</taxon>
        <taxon>Pucciniomycetes</taxon>
        <taxon>Pucciniales</taxon>
        <taxon>Pucciniaceae</taxon>
        <taxon>Puccinia</taxon>
    </lineage>
</organism>
<sequence length="160" mass="17718">MKLSILFYGPLMALILSTMVVAPRIPSCPNFEVCKQEKGVLLTPEQVTDELKLSMKGACGYVGHGGKCSFLDREFAYYGCPICKGLGGLNRVYRQNKKYKGQCHQGHKIFVDAEIDLQPKSVQAQIDVPPSFVNAQIDVPPPAYIDFFALESEKQASSNR</sequence>
<protein>
    <submittedName>
        <fullName evidence="2 3">Uncharacterized protein</fullName>
    </submittedName>
</protein>
<reference evidence="3" key="4">
    <citation type="submission" date="2025-05" db="UniProtKB">
        <authorList>
            <consortium name="EnsemblFungi"/>
        </authorList>
    </citation>
    <scope>IDENTIFICATION</scope>
    <source>
        <strain evidence="3">isolate 1-1 / race 1 (BBBD)</strain>
    </source>
</reference>
<evidence type="ECO:0000313" key="4">
    <source>
        <dbReference type="Proteomes" id="UP000005240"/>
    </source>
</evidence>
<evidence type="ECO:0000313" key="2">
    <source>
        <dbReference type="EMBL" id="OAV85518.1"/>
    </source>
</evidence>
<dbReference type="VEuPathDB" id="FungiDB:PTTG_30465"/>
<gene>
    <name evidence="2" type="ORF">PTTG_30465</name>
</gene>
<dbReference type="EnsemblFungi" id="PTTG_30465-t43_1">
    <property type="protein sequence ID" value="PTTG_30465-t43_1-p1"/>
    <property type="gene ID" value="PTTG_30465"/>
</dbReference>
<proteinExistence type="predicted"/>
<name>A0A180FYZ8_PUCT1</name>
<dbReference type="EMBL" id="ADAS02003915">
    <property type="protein sequence ID" value="OAV85518.1"/>
    <property type="molecule type" value="Genomic_DNA"/>
</dbReference>
<feature type="signal peptide" evidence="1">
    <location>
        <begin position="1"/>
        <end position="22"/>
    </location>
</feature>
<dbReference type="Proteomes" id="UP000005240">
    <property type="component" value="Unassembled WGS sequence"/>
</dbReference>
<reference evidence="2" key="1">
    <citation type="submission" date="2009-11" db="EMBL/GenBank/DDBJ databases">
        <authorList>
            <consortium name="The Broad Institute Genome Sequencing Platform"/>
            <person name="Ward D."/>
            <person name="Feldgarden M."/>
            <person name="Earl A."/>
            <person name="Young S.K."/>
            <person name="Zeng Q."/>
            <person name="Koehrsen M."/>
            <person name="Alvarado L."/>
            <person name="Berlin A."/>
            <person name="Bochicchio J."/>
            <person name="Borenstein D."/>
            <person name="Chapman S.B."/>
            <person name="Chen Z."/>
            <person name="Engels R."/>
            <person name="Freedman E."/>
            <person name="Gellesch M."/>
            <person name="Goldberg J."/>
            <person name="Griggs A."/>
            <person name="Gujja S."/>
            <person name="Heilman E."/>
            <person name="Heiman D."/>
            <person name="Hepburn T."/>
            <person name="Howarth C."/>
            <person name="Jen D."/>
            <person name="Larson L."/>
            <person name="Lewis B."/>
            <person name="Mehta T."/>
            <person name="Park D."/>
            <person name="Pearson M."/>
            <person name="Roberts A."/>
            <person name="Saif S."/>
            <person name="Shea T."/>
            <person name="Shenoy N."/>
            <person name="Sisk P."/>
            <person name="Stolte C."/>
            <person name="Sykes S."/>
            <person name="Thomson T."/>
            <person name="Walk T."/>
            <person name="White J."/>
            <person name="Yandava C."/>
            <person name="Izard J."/>
            <person name="Baranova O.V."/>
            <person name="Blanton J.M."/>
            <person name="Tanner A.C."/>
            <person name="Dewhirst F.E."/>
            <person name="Haas B."/>
            <person name="Nusbaum C."/>
            <person name="Birren B."/>
        </authorList>
    </citation>
    <scope>NUCLEOTIDE SEQUENCE [LARGE SCALE GENOMIC DNA]</scope>
    <source>
        <strain evidence="2">1-1 BBBD Race 1</strain>
    </source>
</reference>
<keyword evidence="4" id="KW-1185">Reference proteome</keyword>
<dbReference type="AlphaFoldDB" id="A0A180FYZ8"/>
<accession>A0A180FYZ8</accession>
<keyword evidence="1" id="KW-0732">Signal</keyword>
<reference evidence="2" key="2">
    <citation type="submission" date="2016-05" db="EMBL/GenBank/DDBJ databases">
        <title>Comparative analysis highlights variable genome content of wheat rusts and divergence of the mating loci.</title>
        <authorList>
            <person name="Cuomo C.A."/>
            <person name="Bakkeren G."/>
            <person name="Szabo L."/>
            <person name="Khalil H."/>
            <person name="Joly D."/>
            <person name="Goldberg J."/>
            <person name="Young S."/>
            <person name="Zeng Q."/>
            <person name="Fellers J."/>
        </authorList>
    </citation>
    <scope>NUCLEOTIDE SEQUENCE [LARGE SCALE GENOMIC DNA]</scope>
    <source>
        <strain evidence="2">1-1 BBBD Race 1</strain>
    </source>
</reference>
<feature type="chain" id="PRO_5008109492" evidence="1">
    <location>
        <begin position="23"/>
        <end position="160"/>
    </location>
</feature>
<evidence type="ECO:0000256" key="1">
    <source>
        <dbReference type="SAM" id="SignalP"/>
    </source>
</evidence>